<keyword evidence="2" id="KW-1185">Reference proteome</keyword>
<reference evidence="1 2" key="1">
    <citation type="submission" date="2017-03" db="EMBL/GenBank/DDBJ databases">
        <title>Widespread Adenine N6-methylation of Active Genes in Fungi.</title>
        <authorList>
            <consortium name="DOE Joint Genome Institute"/>
            <person name="Mondo S.J."/>
            <person name="Dannebaum R.O."/>
            <person name="Kuo R.C."/>
            <person name="Louie K.B."/>
            <person name="Bewick A.J."/>
            <person name="Labutti K."/>
            <person name="Haridas S."/>
            <person name="Kuo A."/>
            <person name="Salamov A."/>
            <person name="Ahrendt S.R."/>
            <person name="Lau R."/>
            <person name="Bowen B.P."/>
            <person name="Lipzen A."/>
            <person name="Sullivan W."/>
            <person name="Andreopoulos W.B."/>
            <person name="Clum A."/>
            <person name="Lindquist E."/>
            <person name="Daum C."/>
            <person name="Northen T.R."/>
            <person name="Ramamoorthy G."/>
            <person name="Schmitz R.J."/>
            <person name="Gryganskyi A."/>
            <person name="Culley D."/>
            <person name="Magnuson J."/>
            <person name="James T.Y."/>
            <person name="O'Malley M.A."/>
            <person name="Stajich J.E."/>
            <person name="Spatafora J.W."/>
            <person name="Visel A."/>
            <person name="Grigoriev I.V."/>
        </authorList>
    </citation>
    <scope>NUCLEOTIDE SEQUENCE [LARGE SCALE GENOMIC DNA]</scope>
    <source>
        <strain evidence="1 2">NRRL Y-17943</strain>
    </source>
</reference>
<proteinExistence type="predicted"/>
<dbReference type="AlphaFoldDB" id="A0A1Y1UQ91"/>
<evidence type="ECO:0000313" key="2">
    <source>
        <dbReference type="Proteomes" id="UP000193218"/>
    </source>
</evidence>
<protein>
    <submittedName>
        <fullName evidence="1">Uncharacterized protein</fullName>
    </submittedName>
</protein>
<gene>
    <name evidence="1" type="ORF">BD324DRAFT_267312</name>
</gene>
<comment type="caution">
    <text evidence="1">The sequence shown here is derived from an EMBL/GenBank/DDBJ whole genome shotgun (WGS) entry which is preliminary data.</text>
</comment>
<organism evidence="1 2">
    <name type="scientific">Kockovaella imperatae</name>
    <dbReference type="NCBI Taxonomy" id="4999"/>
    <lineage>
        <taxon>Eukaryota</taxon>
        <taxon>Fungi</taxon>
        <taxon>Dikarya</taxon>
        <taxon>Basidiomycota</taxon>
        <taxon>Agaricomycotina</taxon>
        <taxon>Tremellomycetes</taxon>
        <taxon>Tremellales</taxon>
        <taxon>Cuniculitremaceae</taxon>
        <taxon>Kockovaella</taxon>
    </lineage>
</organism>
<dbReference type="RefSeq" id="XP_021874015.1">
    <property type="nucleotide sequence ID" value="XM_022012331.1"/>
</dbReference>
<accession>A0A1Y1UQ91</accession>
<dbReference type="GeneID" id="33554139"/>
<evidence type="ECO:0000313" key="1">
    <source>
        <dbReference type="EMBL" id="ORX40230.1"/>
    </source>
</evidence>
<sequence length="169" mass="18863">MLKGSWHVRYAKESDPSAKKSMGDMTETPFCVSQTMPSDAGQNVWKTLECIDTGFIVLHLIYTDGDIQYRREPCFCLTLSSSSSSTGTDGLLLSPAFGECCVSRSFFADVYPSAPPTHIHTPLLCIRRHIIIALSPLTPPHCDHCLNYRDPPALHWKAEAQVRRLYTST</sequence>
<dbReference type="EMBL" id="NBSH01000002">
    <property type="protein sequence ID" value="ORX40230.1"/>
    <property type="molecule type" value="Genomic_DNA"/>
</dbReference>
<dbReference type="Proteomes" id="UP000193218">
    <property type="component" value="Unassembled WGS sequence"/>
</dbReference>
<dbReference type="InParanoid" id="A0A1Y1UQ91"/>
<name>A0A1Y1UQ91_9TREE</name>